<evidence type="ECO:0000256" key="1">
    <source>
        <dbReference type="SAM" id="MobiDB-lite"/>
    </source>
</evidence>
<keyword evidence="3" id="KW-1185">Reference proteome</keyword>
<dbReference type="Proteomes" id="UP000789759">
    <property type="component" value="Unassembled WGS sequence"/>
</dbReference>
<gene>
    <name evidence="2" type="ORF">CPELLU_LOCUS1889</name>
</gene>
<proteinExistence type="predicted"/>
<comment type="caution">
    <text evidence="2">The sequence shown here is derived from an EMBL/GenBank/DDBJ whole genome shotgun (WGS) entry which is preliminary data.</text>
</comment>
<evidence type="ECO:0000313" key="2">
    <source>
        <dbReference type="EMBL" id="CAG8489050.1"/>
    </source>
</evidence>
<dbReference type="AlphaFoldDB" id="A0A9N8ZC96"/>
<sequence length="335" mass="38730">MPQSQENFMKLKRKMSPSPLPPKIRRKCNEFVVAFNENHQVELMQRIKHDGTWKESEKQLAKVTDRILDTLRDTWNNPAFRPEFAGFLSEGTYGLSLEKSNFVSSSELQSSTSADRKVKLWRECNDRIYWARKSSRPNKDEFGIIGVQIAGTMICVLIRDSADVHRYYHLREAEIPIRQSNPIIVANFIEVLLILRNILIVNIDLLYNALIPRMLRKVEDSSTVSSSCREGEQKRTRKKDKEKTNFIVKLKENNKEKTDLIVKLKYDVSLIKEQDKSMVCNQIISNVLQDVEPGISDSYSVNSNDVPEDINLLYNDNDITNIASNSDEHQEETSF</sequence>
<evidence type="ECO:0000313" key="3">
    <source>
        <dbReference type="Proteomes" id="UP000789759"/>
    </source>
</evidence>
<reference evidence="2" key="1">
    <citation type="submission" date="2021-06" db="EMBL/GenBank/DDBJ databases">
        <authorList>
            <person name="Kallberg Y."/>
            <person name="Tangrot J."/>
            <person name="Rosling A."/>
        </authorList>
    </citation>
    <scope>NUCLEOTIDE SEQUENCE</scope>
    <source>
        <strain evidence="2">FL966</strain>
    </source>
</reference>
<feature type="region of interest" description="Disordered" evidence="1">
    <location>
        <begin position="1"/>
        <end position="20"/>
    </location>
</feature>
<name>A0A9N8ZC96_9GLOM</name>
<dbReference type="OrthoDB" id="2418878at2759"/>
<protein>
    <submittedName>
        <fullName evidence="2">3408_t:CDS:1</fullName>
    </submittedName>
</protein>
<accession>A0A9N8ZC96</accession>
<dbReference type="EMBL" id="CAJVQA010000748">
    <property type="protein sequence ID" value="CAG8489050.1"/>
    <property type="molecule type" value="Genomic_DNA"/>
</dbReference>
<organism evidence="2 3">
    <name type="scientific">Cetraspora pellucida</name>
    <dbReference type="NCBI Taxonomy" id="1433469"/>
    <lineage>
        <taxon>Eukaryota</taxon>
        <taxon>Fungi</taxon>
        <taxon>Fungi incertae sedis</taxon>
        <taxon>Mucoromycota</taxon>
        <taxon>Glomeromycotina</taxon>
        <taxon>Glomeromycetes</taxon>
        <taxon>Diversisporales</taxon>
        <taxon>Gigasporaceae</taxon>
        <taxon>Cetraspora</taxon>
    </lineage>
</organism>